<proteinExistence type="predicted"/>
<gene>
    <name evidence="1" type="ORF">HZF10_12360</name>
</gene>
<keyword evidence="2" id="KW-1185">Reference proteome</keyword>
<sequence>MIFFISACSVFAQQREIVLKGKTIVDGLGISNIQVMNLVTEKVTATNSNGEFQISAKEDDLIIFSSPSYEYKRHIVDSDDIAKGYFEVKLISKPIELEEVVVNKDINPEDLGIVPKGQKKYTVAERRLKQAGEFKPEMFVGMVAGLSIPIDPIINAITGRTTMLKKDLKTEKKERNLKKLKSLYQQKYFTDNLKIPADYVEGFQYYAIDDANAVAALDAGVKARLDFCLVALAQKYNELHAFETK</sequence>
<name>A0A7Y9C7S3_9FLAO</name>
<comment type="caution">
    <text evidence="1">The sequence shown here is derived from an EMBL/GenBank/DDBJ whole genome shotgun (WGS) entry which is preliminary data.</text>
</comment>
<organism evidence="1 2">
    <name type="scientific">Flavobacterium agri</name>
    <dbReference type="NCBI Taxonomy" id="2743471"/>
    <lineage>
        <taxon>Bacteria</taxon>
        <taxon>Pseudomonadati</taxon>
        <taxon>Bacteroidota</taxon>
        <taxon>Flavobacteriia</taxon>
        <taxon>Flavobacteriales</taxon>
        <taxon>Flavobacteriaceae</taxon>
        <taxon>Flavobacterium</taxon>
    </lineage>
</organism>
<dbReference type="EMBL" id="JACBJI010000005">
    <property type="protein sequence ID" value="NYA71718.1"/>
    <property type="molecule type" value="Genomic_DNA"/>
</dbReference>
<evidence type="ECO:0000313" key="1">
    <source>
        <dbReference type="EMBL" id="NYA71718.1"/>
    </source>
</evidence>
<accession>A0A7Y9C7S3</accession>
<dbReference type="RefSeq" id="WP_176006530.1">
    <property type="nucleotide sequence ID" value="NZ_JABWMI010000014.1"/>
</dbReference>
<protein>
    <recommendedName>
        <fullName evidence="3">CarboxypepD_reg-like domain-containing protein</fullName>
    </recommendedName>
</protein>
<dbReference type="Proteomes" id="UP000535020">
    <property type="component" value="Unassembled WGS sequence"/>
</dbReference>
<reference evidence="1 2" key="1">
    <citation type="submission" date="2020-07" db="EMBL/GenBank/DDBJ databases">
        <authorList>
            <person name="Sun Q."/>
        </authorList>
    </citation>
    <scope>NUCLEOTIDE SEQUENCE [LARGE SCALE GENOMIC DNA]</scope>
    <source>
        <strain evidence="1 2">MAH-1</strain>
    </source>
</reference>
<evidence type="ECO:0008006" key="3">
    <source>
        <dbReference type="Google" id="ProtNLM"/>
    </source>
</evidence>
<evidence type="ECO:0000313" key="2">
    <source>
        <dbReference type="Proteomes" id="UP000535020"/>
    </source>
</evidence>
<dbReference type="AlphaFoldDB" id="A0A7Y9C7S3"/>